<dbReference type="Proteomes" id="UP000299102">
    <property type="component" value="Unassembled WGS sequence"/>
</dbReference>
<proteinExistence type="predicted"/>
<gene>
    <name evidence="1" type="ORF">EVAR_66598_1</name>
</gene>
<dbReference type="AlphaFoldDB" id="A0A4C1ZSV1"/>
<dbReference type="EMBL" id="BGZK01002056">
    <property type="protein sequence ID" value="GBP90099.1"/>
    <property type="molecule type" value="Genomic_DNA"/>
</dbReference>
<name>A0A4C1ZSV1_EUMVA</name>
<evidence type="ECO:0000313" key="1">
    <source>
        <dbReference type="EMBL" id="GBP90099.1"/>
    </source>
</evidence>
<keyword evidence="2" id="KW-1185">Reference proteome</keyword>
<evidence type="ECO:0000313" key="2">
    <source>
        <dbReference type="Proteomes" id="UP000299102"/>
    </source>
</evidence>
<protein>
    <submittedName>
        <fullName evidence="1">Uncharacterized protein</fullName>
    </submittedName>
</protein>
<organism evidence="1 2">
    <name type="scientific">Eumeta variegata</name>
    <name type="common">Bagworm moth</name>
    <name type="synonym">Eumeta japonica</name>
    <dbReference type="NCBI Taxonomy" id="151549"/>
    <lineage>
        <taxon>Eukaryota</taxon>
        <taxon>Metazoa</taxon>
        <taxon>Ecdysozoa</taxon>
        <taxon>Arthropoda</taxon>
        <taxon>Hexapoda</taxon>
        <taxon>Insecta</taxon>
        <taxon>Pterygota</taxon>
        <taxon>Neoptera</taxon>
        <taxon>Endopterygota</taxon>
        <taxon>Lepidoptera</taxon>
        <taxon>Glossata</taxon>
        <taxon>Ditrysia</taxon>
        <taxon>Tineoidea</taxon>
        <taxon>Psychidae</taxon>
        <taxon>Oiketicinae</taxon>
        <taxon>Eumeta</taxon>
    </lineage>
</organism>
<accession>A0A4C1ZSV1</accession>
<comment type="caution">
    <text evidence="1">The sequence shown here is derived from an EMBL/GenBank/DDBJ whole genome shotgun (WGS) entry which is preliminary data.</text>
</comment>
<dbReference type="OrthoDB" id="205099at2759"/>
<sequence length="324" mass="36838">MIKNSCAVYRLLAVCDVLPPPACELQEMYDYFQKREHFGRHSNVEAKIRRMDEITSPFYTSTNQREVVDEQAKEMLVIGRKRCQGVVAMHLRSHLLQGVTKRCLYDLKDGYGLKIEGLSVKCLPSADDQVFLWLSACEAMVTKIDDSVKKIDMKVKYLIVLDVRKAIAIAIKNEHNAVLKSMPDLFFGPDMDLGDDMSMDGFTKMGDDMDMTFPTMPTMTTDDVMKNECKDNKDCRMNKSYSSTSKVLKMVNGKVVTDKKDSLNIDNNNGISNRWSKQCELPWRRRSPSSVDTHDARGIISAFLAFRVEIGYLMEGEWGDGGFN</sequence>
<reference evidence="1 2" key="1">
    <citation type="journal article" date="2019" name="Commun. Biol.">
        <title>The bagworm genome reveals a unique fibroin gene that provides high tensile strength.</title>
        <authorList>
            <person name="Kono N."/>
            <person name="Nakamura H."/>
            <person name="Ohtoshi R."/>
            <person name="Tomita M."/>
            <person name="Numata K."/>
            <person name="Arakawa K."/>
        </authorList>
    </citation>
    <scope>NUCLEOTIDE SEQUENCE [LARGE SCALE GENOMIC DNA]</scope>
</reference>